<dbReference type="EMBL" id="CP115536">
    <property type="protein sequence ID" value="WBY59355.1"/>
    <property type="molecule type" value="Genomic_DNA"/>
</dbReference>
<reference evidence="2" key="1">
    <citation type="submission" date="2023-01" db="EMBL/GenBank/DDBJ databases">
        <title>Long-Read Genome Assembly and Gene Model Annotations for the Rodent Malaria Parasite Plasmodium yoelii 17XNL.</title>
        <authorList>
            <person name="Mitchell G.J."/>
            <person name="Sebastian A."/>
            <person name="Albert I."/>
            <person name="Lindner S.E."/>
        </authorList>
    </citation>
    <scope>NUCLEOTIDE SEQUENCE</scope>
    <source>
        <strain evidence="2">17XNL clone 1.1</strain>
    </source>
</reference>
<organism evidence="2 3">
    <name type="scientific">Plasmodium yoelii yoelii</name>
    <dbReference type="NCBI Taxonomy" id="73239"/>
    <lineage>
        <taxon>Eukaryota</taxon>
        <taxon>Sar</taxon>
        <taxon>Alveolata</taxon>
        <taxon>Apicomplexa</taxon>
        <taxon>Aconoidasida</taxon>
        <taxon>Haemosporida</taxon>
        <taxon>Plasmodiidae</taxon>
        <taxon>Plasmodium</taxon>
        <taxon>Plasmodium (Vinckeia)</taxon>
    </lineage>
</organism>
<evidence type="ECO:0000313" key="3">
    <source>
        <dbReference type="Proteomes" id="UP001054126"/>
    </source>
</evidence>
<gene>
    <name evidence="2" type="ORF">Py17XNL_001205187</name>
</gene>
<name>A0AAF0B7E5_PLAYO</name>
<evidence type="ECO:0000256" key="1">
    <source>
        <dbReference type="SAM" id="MobiDB-lite"/>
    </source>
</evidence>
<evidence type="ECO:0000313" key="2">
    <source>
        <dbReference type="EMBL" id="WBY59355.1"/>
    </source>
</evidence>
<dbReference type="Proteomes" id="UP001054126">
    <property type="component" value="Chromosome 12"/>
</dbReference>
<feature type="region of interest" description="Disordered" evidence="1">
    <location>
        <begin position="71"/>
        <end position="106"/>
    </location>
</feature>
<proteinExistence type="predicted"/>
<dbReference type="AlphaFoldDB" id="A0AAF0B7E5"/>
<accession>A0AAF0B7E5</accession>
<protein>
    <submittedName>
        <fullName evidence="2">Uncharacterized protein</fullName>
    </submittedName>
</protein>
<feature type="region of interest" description="Disordered" evidence="1">
    <location>
        <begin position="26"/>
        <end position="45"/>
    </location>
</feature>
<feature type="compositionally biased region" description="Basic and acidic residues" evidence="1">
    <location>
        <begin position="71"/>
        <end position="100"/>
    </location>
</feature>
<sequence>MHKANLFKDETEKAIVHFIVYLIGEPNSKEKNTSNMKEKKKKKNEEIDNSLFTVSRYIPDGEFTEDDFTKVVEKKKEENDKEEKEEKEEKKKKEKKEENINKTSQNNFTNVNNLDIIDEQAWFNNLIKNTDQQDLSENSYDSEYDENIIINSDNIFKNIYPFFKTEEDPNYFLEKKELHTFIKQNRLN</sequence>